<dbReference type="OrthoDB" id="4501190at2759"/>
<keyword evidence="4" id="KW-1185">Reference proteome</keyword>
<evidence type="ECO:0000256" key="1">
    <source>
        <dbReference type="SAM" id="MobiDB-lite"/>
    </source>
</evidence>
<reference evidence="3" key="2">
    <citation type="submission" date="2021-02" db="EMBL/GenBank/DDBJ databases">
        <title>Aspergillus puulaauensis MK2 genome sequence.</title>
        <authorList>
            <person name="Futagami T."/>
            <person name="Mori K."/>
            <person name="Kadooka C."/>
            <person name="Tanaka T."/>
        </authorList>
    </citation>
    <scope>NUCLEOTIDE SEQUENCE</scope>
    <source>
        <strain evidence="3">MK2</strain>
    </source>
</reference>
<proteinExistence type="predicted"/>
<feature type="region of interest" description="Disordered" evidence="1">
    <location>
        <begin position="65"/>
        <end position="127"/>
    </location>
</feature>
<gene>
    <name evidence="3" type="ORF">APUU_50721A</name>
</gene>
<evidence type="ECO:0000259" key="2">
    <source>
        <dbReference type="Pfam" id="PF25597"/>
    </source>
</evidence>
<organism evidence="3 4">
    <name type="scientific">Aspergillus puulaauensis</name>
    <dbReference type="NCBI Taxonomy" id="1220207"/>
    <lineage>
        <taxon>Eukaryota</taxon>
        <taxon>Fungi</taxon>
        <taxon>Dikarya</taxon>
        <taxon>Ascomycota</taxon>
        <taxon>Pezizomycotina</taxon>
        <taxon>Eurotiomycetes</taxon>
        <taxon>Eurotiomycetidae</taxon>
        <taxon>Eurotiales</taxon>
        <taxon>Aspergillaceae</taxon>
        <taxon>Aspergillus</taxon>
    </lineage>
</organism>
<reference evidence="3" key="1">
    <citation type="submission" date="2021-01" db="EMBL/GenBank/DDBJ databases">
        <authorList>
            <consortium name="Aspergillus puulaauensis MK2 genome sequencing consortium"/>
            <person name="Kazuki M."/>
            <person name="Futagami T."/>
        </authorList>
    </citation>
    <scope>NUCLEOTIDE SEQUENCE</scope>
    <source>
        <strain evidence="3">MK2</strain>
    </source>
</reference>
<evidence type="ECO:0000313" key="4">
    <source>
        <dbReference type="Proteomes" id="UP000654913"/>
    </source>
</evidence>
<dbReference type="Proteomes" id="UP000654913">
    <property type="component" value="Chromosome 5"/>
</dbReference>
<dbReference type="AlphaFoldDB" id="A0A7R7XQV6"/>
<dbReference type="InterPro" id="IPR057670">
    <property type="entry name" value="SH3_retrovirus"/>
</dbReference>
<name>A0A7R7XQV6_9EURO</name>
<accession>A0A7R7XQV6</accession>
<feature type="domain" description="Retroviral polymerase SH3-like" evidence="2">
    <location>
        <begin position="2"/>
        <end position="43"/>
    </location>
</feature>
<dbReference type="KEGG" id="apuu:APUU_50721A"/>
<protein>
    <recommendedName>
        <fullName evidence="2">Retroviral polymerase SH3-like domain-containing protein</fullName>
    </recommendedName>
</protein>
<dbReference type="RefSeq" id="XP_041558204.1">
    <property type="nucleotide sequence ID" value="XM_041705749.1"/>
</dbReference>
<feature type="compositionally biased region" description="Polar residues" evidence="1">
    <location>
        <begin position="85"/>
        <end position="99"/>
    </location>
</feature>
<sequence>MEPRAVEGVFIGYESSRNHYMVMEKSDQRIYRVTNPIFLENKQGFISKEPGIRDLREEPVLQRAFEVPSTSSGTGGGITTAPGSNNASNKNGSTSTASAEGTPGENGVDEAEVESGSIGDEGRQSTY</sequence>
<dbReference type="GeneID" id="64976015"/>
<evidence type="ECO:0000313" key="3">
    <source>
        <dbReference type="EMBL" id="BCS26010.1"/>
    </source>
</evidence>
<dbReference type="EMBL" id="AP024447">
    <property type="protein sequence ID" value="BCS26010.1"/>
    <property type="molecule type" value="Genomic_DNA"/>
</dbReference>
<dbReference type="Pfam" id="PF25597">
    <property type="entry name" value="SH3_retrovirus"/>
    <property type="match status" value="1"/>
</dbReference>